<gene>
    <name evidence="10" type="primary">glpG</name>
    <name evidence="10" type="ORF">XSR1_60051</name>
</gene>
<dbReference type="InterPro" id="IPR035952">
    <property type="entry name" value="Rhomboid-like_sf"/>
</dbReference>
<dbReference type="RefSeq" id="WP_038240946.1">
    <property type="nucleotide sequence ID" value="NZ_CAWLWS010000121.1"/>
</dbReference>
<keyword evidence="3" id="KW-0997">Cell inner membrane</keyword>
<feature type="transmembrane region" description="Helical" evidence="7">
    <location>
        <begin position="140"/>
        <end position="163"/>
    </location>
</feature>
<evidence type="ECO:0000259" key="9">
    <source>
        <dbReference type="Pfam" id="PF12122"/>
    </source>
</evidence>
<name>W1J2R3_9GAMM</name>
<reference evidence="10" key="1">
    <citation type="submission" date="2013-11" db="EMBL/GenBank/DDBJ databases">
        <title>Draft genome sequence and annotation of the entomopathogenic bacteria, Xenorhabdus cabanillasi strain JM26 and Xenorhabdus szentirmai strain DSM 16338.</title>
        <authorList>
            <person name="Gualtieri M."/>
            <person name="Ogier J.C."/>
            <person name="Pages S."/>
            <person name="Givaudan A."/>
            <person name="Gaudriault S."/>
        </authorList>
    </citation>
    <scope>NUCLEOTIDE SEQUENCE [LARGE SCALE GENOMIC DNA]</scope>
    <source>
        <strain evidence="10">DSM 16338</strain>
    </source>
</reference>
<comment type="caution">
    <text evidence="10">The sequence shown here is derived from an EMBL/GenBank/DDBJ whole genome shotgun (WGS) entry which is preliminary data.</text>
</comment>
<dbReference type="GO" id="GO:0006508">
    <property type="term" value="P:proteolysis"/>
    <property type="evidence" value="ECO:0007669"/>
    <property type="project" value="UniProtKB-KW"/>
</dbReference>
<keyword evidence="10" id="KW-0378">Hydrolase</keyword>
<dbReference type="Gene3D" id="3.30.70.2350">
    <property type="match status" value="1"/>
</dbReference>
<dbReference type="GO" id="GO:0004252">
    <property type="term" value="F:serine-type endopeptidase activity"/>
    <property type="evidence" value="ECO:0007669"/>
    <property type="project" value="InterPro"/>
</dbReference>
<dbReference type="GeneID" id="97125822"/>
<evidence type="ECO:0000256" key="3">
    <source>
        <dbReference type="ARBA" id="ARBA00022519"/>
    </source>
</evidence>
<dbReference type="GO" id="GO:0016020">
    <property type="term" value="C:membrane"/>
    <property type="evidence" value="ECO:0007669"/>
    <property type="project" value="UniProtKB-SubCell"/>
</dbReference>
<dbReference type="InterPro" id="IPR023662">
    <property type="entry name" value="Rhomboid_protease_GlpG"/>
</dbReference>
<keyword evidence="4 7" id="KW-0812">Transmembrane</keyword>
<dbReference type="PANTHER" id="PTHR43066">
    <property type="entry name" value="RHOMBOID-RELATED PROTEIN"/>
    <property type="match status" value="1"/>
</dbReference>
<feature type="transmembrane region" description="Helical" evidence="7">
    <location>
        <begin position="103"/>
        <end position="128"/>
    </location>
</feature>
<feature type="domain" description="Peptidase S54 GlpG peptidase N-terminal" evidence="9">
    <location>
        <begin position="1"/>
        <end position="85"/>
    </location>
</feature>
<dbReference type="NCBIfam" id="NF008155">
    <property type="entry name" value="PRK10907.1"/>
    <property type="match status" value="1"/>
</dbReference>
<comment type="subcellular location">
    <subcellularLocation>
        <location evidence="1">Membrane</location>
        <topology evidence="1">Multi-pass membrane protein</topology>
    </subcellularLocation>
</comment>
<evidence type="ECO:0000256" key="2">
    <source>
        <dbReference type="ARBA" id="ARBA00022475"/>
    </source>
</evidence>
<evidence type="ECO:0000256" key="4">
    <source>
        <dbReference type="ARBA" id="ARBA00022692"/>
    </source>
</evidence>
<organism evidence="10 11">
    <name type="scientific">Xenorhabdus szentirmaii DSM 16338</name>
    <dbReference type="NCBI Taxonomy" id="1427518"/>
    <lineage>
        <taxon>Bacteria</taxon>
        <taxon>Pseudomonadati</taxon>
        <taxon>Pseudomonadota</taxon>
        <taxon>Gammaproteobacteria</taxon>
        <taxon>Enterobacterales</taxon>
        <taxon>Morganellaceae</taxon>
        <taxon>Xenorhabdus</taxon>
    </lineage>
</organism>
<dbReference type="InterPro" id="IPR022764">
    <property type="entry name" value="Peptidase_S54_rhomboid_dom"/>
</dbReference>
<dbReference type="AlphaFoldDB" id="W1J2R3"/>
<dbReference type="OrthoDB" id="9778341at2"/>
<evidence type="ECO:0000256" key="6">
    <source>
        <dbReference type="ARBA" id="ARBA00023136"/>
    </source>
</evidence>
<dbReference type="InterPro" id="IPR022732">
    <property type="entry name" value="Peptidase_S54_GlpG_N"/>
</dbReference>
<keyword evidence="6 7" id="KW-0472">Membrane</keyword>
<accession>W1J2R3</accession>
<evidence type="ECO:0000313" key="11">
    <source>
        <dbReference type="Proteomes" id="UP000019202"/>
    </source>
</evidence>
<dbReference type="InterPro" id="IPR038236">
    <property type="entry name" value="GlpG_N_sf"/>
</dbReference>
<dbReference type="EMBL" id="CBXF010000121">
    <property type="protein sequence ID" value="CDL85004.1"/>
    <property type="molecule type" value="Genomic_DNA"/>
</dbReference>
<feature type="domain" description="Peptidase S54 rhomboid" evidence="8">
    <location>
        <begin position="136"/>
        <end position="263"/>
    </location>
</feature>
<keyword evidence="5 7" id="KW-1133">Transmembrane helix</keyword>
<protein>
    <submittedName>
        <fullName evidence="10">Rhomboid protease glpG</fullName>
        <ecNumber evidence="10">3.4.21.105</ecNumber>
    </submittedName>
</protein>
<proteinExistence type="predicted"/>
<dbReference type="Gene3D" id="1.20.1540.10">
    <property type="entry name" value="Rhomboid-like"/>
    <property type="match status" value="1"/>
</dbReference>
<evidence type="ECO:0000259" key="8">
    <source>
        <dbReference type="Pfam" id="PF01694"/>
    </source>
</evidence>
<dbReference type="STRING" id="1427518.XSR1_60051"/>
<feature type="transmembrane region" description="Helical" evidence="7">
    <location>
        <begin position="198"/>
        <end position="215"/>
    </location>
</feature>
<dbReference type="Pfam" id="PF01694">
    <property type="entry name" value="Rhomboid"/>
    <property type="match status" value="1"/>
</dbReference>
<dbReference type="Pfam" id="PF12122">
    <property type="entry name" value="Rhomboid_N"/>
    <property type="match status" value="1"/>
</dbReference>
<dbReference type="Proteomes" id="UP000019202">
    <property type="component" value="Unassembled WGS sequence"/>
</dbReference>
<evidence type="ECO:0000256" key="1">
    <source>
        <dbReference type="ARBA" id="ARBA00004141"/>
    </source>
</evidence>
<dbReference type="PANTHER" id="PTHR43066:SF26">
    <property type="entry name" value="RHOMBOID PROTEASE GLPG"/>
    <property type="match status" value="1"/>
</dbReference>
<keyword evidence="2" id="KW-1003">Cell membrane</keyword>
<dbReference type="EC" id="3.4.21.105" evidence="10"/>
<dbReference type="NCBIfam" id="TIGR04239">
    <property type="entry name" value="rhombo_GlpG"/>
    <property type="match status" value="1"/>
</dbReference>
<dbReference type="SUPFAM" id="SSF144091">
    <property type="entry name" value="Rhomboid-like"/>
    <property type="match status" value="1"/>
</dbReference>
<keyword evidence="10" id="KW-0645">Protease</keyword>
<keyword evidence="11" id="KW-1185">Reference proteome</keyword>
<sequence length="273" mass="30814">MINVTSISNPRLAQAFIDYMATQGVHLVMRPTGEPSVVEIWLEDDNQLTQVEQELQHFVRDPLNARYQAASWQTGKSDSPFKYRTHLDWNALKTQSGPMTITVLALCILVYLGMNIIGGEQIMLWLAWPNSTQYLELWRWVSYALMHFSLTHILFNLVLWWYLGSQVERNINTGKLFEITIVSAFFSGWAQSLYSASHFGGLSGVIYALLGYVWLTGEISPHRGISAPRGLIVITAILLFFSSPSHGSAAHISGLIIGLLMGLWDNLRKQKNQ</sequence>
<feature type="transmembrane region" description="Helical" evidence="7">
    <location>
        <begin position="227"/>
        <end position="243"/>
    </location>
</feature>
<evidence type="ECO:0000256" key="5">
    <source>
        <dbReference type="ARBA" id="ARBA00022989"/>
    </source>
</evidence>
<evidence type="ECO:0000313" key="10">
    <source>
        <dbReference type="EMBL" id="CDL85004.1"/>
    </source>
</evidence>
<evidence type="ECO:0000256" key="7">
    <source>
        <dbReference type="SAM" id="Phobius"/>
    </source>
</evidence>